<organism evidence="3 4">
    <name type="scientific">Sphingobium amiense</name>
    <dbReference type="NCBI Taxonomy" id="135719"/>
    <lineage>
        <taxon>Bacteria</taxon>
        <taxon>Pseudomonadati</taxon>
        <taxon>Pseudomonadota</taxon>
        <taxon>Alphaproteobacteria</taxon>
        <taxon>Sphingomonadales</taxon>
        <taxon>Sphingomonadaceae</taxon>
        <taxon>Sphingobium</taxon>
    </lineage>
</organism>
<feature type="domain" description="Transposase IS110-like N-terminal" evidence="1">
    <location>
        <begin position="8"/>
        <end position="155"/>
    </location>
</feature>
<evidence type="ECO:0000313" key="3">
    <source>
        <dbReference type="EMBL" id="BBD98259.1"/>
    </source>
</evidence>
<protein>
    <submittedName>
        <fullName evidence="3">IS110 family transposase</fullName>
    </submittedName>
</protein>
<dbReference type="InterPro" id="IPR002525">
    <property type="entry name" value="Transp_IS110-like_N"/>
</dbReference>
<sequence>MERSTTFIGLDVSKETIAVAIAEGGRRGEVRFYGTISSKPEAVAKLVKTLAAKHGPLAFAYEAGPTGYGLYRQLIELGYACHVVAPSMTPARPGSQIKTDRRDAVVLASLFRAGELTSIWVPDTEHEAMRDLVRARISAVEAVRRARQQLLSFLLRHGRTYNGGIKHWTRKHRRWLGDQRFDHPAQQIAFEEYNRAIEQAEVRRSRLEKQIETLLPNWSLHPMVAAIQALRGISLIAAVTIIAEVGDFRRFANPRQLMGWLGLVPRERSSGSTRSQGNITKAGNSRARRMLVESAWTYRLPARVAGDLLRRSANLSQEARDIAWKAQVRLCARYRRMLRSGRPKNVVTVAIARELAAFVWAIAIQSPAPVQAA</sequence>
<dbReference type="Proteomes" id="UP000279959">
    <property type="component" value="Chromosome"/>
</dbReference>
<dbReference type="InterPro" id="IPR047650">
    <property type="entry name" value="Transpos_IS110"/>
</dbReference>
<evidence type="ECO:0000259" key="1">
    <source>
        <dbReference type="Pfam" id="PF01548"/>
    </source>
</evidence>
<dbReference type="EMBL" id="AP018664">
    <property type="protein sequence ID" value="BBD98259.1"/>
    <property type="molecule type" value="Genomic_DNA"/>
</dbReference>
<dbReference type="RefSeq" id="WP_066703072.1">
    <property type="nucleotide sequence ID" value="NZ_AP018664.1"/>
</dbReference>
<dbReference type="InterPro" id="IPR003346">
    <property type="entry name" value="Transposase_20"/>
</dbReference>
<dbReference type="GO" id="GO:0006313">
    <property type="term" value="P:DNA transposition"/>
    <property type="evidence" value="ECO:0007669"/>
    <property type="project" value="InterPro"/>
</dbReference>
<dbReference type="Pfam" id="PF01548">
    <property type="entry name" value="DEDD_Tnp_IS110"/>
    <property type="match status" value="1"/>
</dbReference>
<dbReference type="GO" id="GO:0004803">
    <property type="term" value="F:transposase activity"/>
    <property type="evidence" value="ECO:0007669"/>
    <property type="project" value="InterPro"/>
</dbReference>
<dbReference type="NCBIfam" id="NF033542">
    <property type="entry name" value="transpos_IS110"/>
    <property type="match status" value="1"/>
</dbReference>
<evidence type="ECO:0000313" key="4">
    <source>
        <dbReference type="Proteomes" id="UP000279959"/>
    </source>
</evidence>
<accession>A0A494WD43</accession>
<name>A0A494WD43_9SPHN</name>
<dbReference type="AlphaFoldDB" id="A0A494WD43"/>
<feature type="domain" description="Transposase IS116/IS110/IS902 C-terminal" evidence="2">
    <location>
        <begin position="226"/>
        <end position="297"/>
    </location>
</feature>
<dbReference type="KEGG" id="sami:SAMIE_1017600"/>
<dbReference type="PANTHER" id="PTHR33055">
    <property type="entry name" value="TRANSPOSASE FOR INSERTION SEQUENCE ELEMENT IS1111A"/>
    <property type="match status" value="1"/>
</dbReference>
<gene>
    <name evidence="3" type="ORF">SAMIE_1017600</name>
</gene>
<dbReference type="GO" id="GO:0003677">
    <property type="term" value="F:DNA binding"/>
    <property type="evidence" value="ECO:0007669"/>
    <property type="project" value="InterPro"/>
</dbReference>
<dbReference type="Pfam" id="PF02371">
    <property type="entry name" value="Transposase_20"/>
    <property type="match status" value="1"/>
</dbReference>
<reference evidence="3 4" key="1">
    <citation type="submission" date="2018-05" db="EMBL/GenBank/DDBJ databases">
        <title>Complete Genome Sequence of the Nonylphenol-Degrading Bacterium Sphingobium amiense DSM 16289T.</title>
        <authorList>
            <person name="Ootsuka M."/>
            <person name="Nishizawa T."/>
            <person name="Ohta H."/>
        </authorList>
    </citation>
    <scope>NUCLEOTIDE SEQUENCE [LARGE SCALE GENOMIC DNA]</scope>
    <source>
        <strain evidence="3 4">DSM 16289</strain>
    </source>
</reference>
<dbReference type="PANTHER" id="PTHR33055:SF3">
    <property type="entry name" value="PUTATIVE TRANSPOSASE FOR IS117-RELATED"/>
    <property type="match status" value="1"/>
</dbReference>
<proteinExistence type="predicted"/>
<evidence type="ECO:0000259" key="2">
    <source>
        <dbReference type="Pfam" id="PF02371"/>
    </source>
</evidence>
<keyword evidence="4" id="KW-1185">Reference proteome</keyword>